<comment type="caution">
    <text evidence="3">The sequence shown here is derived from an EMBL/GenBank/DDBJ whole genome shotgun (WGS) entry which is preliminary data.</text>
</comment>
<organism evidence="3 4">
    <name type="scientific">Batillaria attramentaria</name>
    <dbReference type="NCBI Taxonomy" id="370345"/>
    <lineage>
        <taxon>Eukaryota</taxon>
        <taxon>Metazoa</taxon>
        <taxon>Spiralia</taxon>
        <taxon>Lophotrochozoa</taxon>
        <taxon>Mollusca</taxon>
        <taxon>Gastropoda</taxon>
        <taxon>Caenogastropoda</taxon>
        <taxon>Sorbeoconcha</taxon>
        <taxon>Cerithioidea</taxon>
        <taxon>Batillariidae</taxon>
        <taxon>Batillaria</taxon>
    </lineage>
</organism>
<evidence type="ECO:0000313" key="3">
    <source>
        <dbReference type="EMBL" id="KAK7490273.1"/>
    </source>
</evidence>
<dbReference type="EMBL" id="JACVVK020000128">
    <property type="protein sequence ID" value="KAK7490273.1"/>
    <property type="molecule type" value="Genomic_DNA"/>
</dbReference>
<keyword evidence="2" id="KW-0472">Membrane</keyword>
<name>A0ABD0KTG6_9CAEN</name>
<feature type="region of interest" description="Disordered" evidence="1">
    <location>
        <begin position="1"/>
        <end position="26"/>
    </location>
</feature>
<keyword evidence="4" id="KW-1185">Reference proteome</keyword>
<evidence type="ECO:0000256" key="2">
    <source>
        <dbReference type="SAM" id="Phobius"/>
    </source>
</evidence>
<feature type="compositionally biased region" description="Acidic residues" evidence="1">
    <location>
        <begin position="96"/>
        <end position="105"/>
    </location>
</feature>
<feature type="compositionally biased region" description="Basic and acidic residues" evidence="1">
    <location>
        <begin position="79"/>
        <end position="95"/>
    </location>
</feature>
<feature type="transmembrane region" description="Helical" evidence="2">
    <location>
        <begin position="36"/>
        <end position="62"/>
    </location>
</feature>
<keyword evidence="2" id="KW-1133">Transmembrane helix</keyword>
<feature type="region of interest" description="Disordered" evidence="1">
    <location>
        <begin position="77"/>
        <end position="152"/>
    </location>
</feature>
<feature type="compositionally biased region" description="Acidic residues" evidence="1">
    <location>
        <begin position="142"/>
        <end position="152"/>
    </location>
</feature>
<gene>
    <name evidence="3" type="ORF">BaRGS_00018434</name>
</gene>
<keyword evidence="2" id="KW-0812">Transmembrane</keyword>
<feature type="compositionally biased region" description="Polar residues" evidence="1">
    <location>
        <begin position="108"/>
        <end position="127"/>
    </location>
</feature>
<sequence length="152" mass="16546">RTEPRSTLPWTRRPSTTPVIPAEERRGKLEAKEGGLGLPLIIAIPVIIVVLLVAVVILVYMFRRSAHDFPDISVGIQKKASEHGDNGSKSKKDLEEGLSDTEDVFPVDTTQPNVNSTVNEPLLSNSPADDETPADDERQELSAENDDGSGYV</sequence>
<protein>
    <submittedName>
        <fullName evidence="3">Uncharacterized protein</fullName>
    </submittedName>
</protein>
<evidence type="ECO:0000256" key="1">
    <source>
        <dbReference type="SAM" id="MobiDB-lite"/>
    </source>
</evidence>
<accession>A0ABD0KTG6</accession>
<evidence type="ECO:0000313" key="4">
    <source>
        <dbReference type="Proteomes" id="UP001519460"/>
    </source>
</evidence>
<dbReference type="AlphaFoldDB" id="A0ABD0KTG6"/>
<dbReference type="Proteomes" id="UP001519460">
    <property type="component" value="Unassembled WGS sequence"/>
</dbReference>
<reference evidence="3 4" key="1">
    <citation type="journal article" date="2023" name="Sci. Data">
        <title>Genome assembly of the Korean intertidal mud-creeper Batillaria attramentaria.</title>
        <authorList>
            <person name="Patra A.K."/>
            <person name="Ho P.T."/>
            <person name="Jun S."/>
            <person name="Lee S.J."/>
            <person name="Kim Y."/>
            <person name="Won Y.J."/>
        </authorList>
    </citation>
    <scope>NUCLEOTIDE SEQUENCE [LARGE SCALE GENOMIC DNA]</scope>
    <source>
        <strain evidence="3">Wonlab-2016</strain>
    </source>
</reference>
<feature type="non-terminal residue" evidence="3">
    <location>
        <position position="1"/>
    </location>
</feature>
<proteinExistence type="predicted"/>